<keyword evidence="2" id="KW-1185">Reference proteome</keyword>
<comment type="caution">
    <text evidence="1">The sequence shown here is derived from an EMBL/GenBank/DDBJ whole genome shotgun (WGS) entry which is preliminary data.</text>
</comment>
<proteinExistence type="predicted"/>
<organism evidence="1 2">
    <name type="scientific">Smallanthus sonchifolius</name>
    <dbReference type="NCBI Taxonomy" id="185202"/>
    <lineage>
        <taxon>Eukaryota</taxon>
        <taxon>Viridiplantae</taxon>
        <taxon>Streptophyta</taxon>
        <taxon>Embryophyta</taxon>
        <taxon>Tracheophyta</taxon>
        <taxon>Spermatophyta</taxon>
        <taxon>Magnoliopsida</taxon>
        <taxon>eudicotyledons</taxon>
        <taxon>Gunneridae</taxon>
        <taxon>Pentapetalae</taxon>
        <taxon>asterids</taxon>
        <taxon>campanulids</taxon>
        <taxon>Asterales</taxon>
        <taxon>Asteraceae</taxon>
        <taxon>Asteroideae</taxon>
        <taxon>Heliantheae alliance</taxon>
        <taxon>Millerieae</taxon>
        <taxon>Smallanthus</taxon>
    </lineage>
</organism>
<name>A0ACB9GL27_9ASTR</name>
<dbReference type="Proteomes" id="UP001056120">
    <property type="component" value="Linkage Group LG14"/>
</dbReference>
<reference evidence="1 2" key="2">
    <citation type="journal article" date="2022" name="Mol. Ecol. Resour.">
        <title>The genomes of chicory, endive, great burdock and yacon provide insights into Asteraceae paleo-polyploidization history and plant inulin production.</title>
        <authorList>
            <person name="Fan W."/>
            <person name="Wang S."/>
            <person name="Wang H."/>
            <person name="Wang A."/>
            <person name="Jiang F."/>
            <person name="Liu H."/>
            <person name="Zhao H."/>
            <person name="Xu D."/>
            <person name="Zhang Y."/>
        </authorList>
    </citation>
    <scope>NUCLEOTIDE SEQUENCE [LARGE SCALE GENOMIC DNA]</scope>
    <source>
        <strain evidence="2">cv. Yunnan</strain>
        <tissue evidence="1">Leaves</tissue>
    </source>
</reference>
<protein>
    <submittedName>
        <fullName evidence="1">Uncharacterized protein</fullName>
    </submittedName>
</protein>
<evidence type="ECO:0000313" key="2">
    <source>
        <dbReference type="Proteomes" id="UP001056120"/>
    </source>
</evidence>
<reference evidence="2" key="1">
    <citation type="journal article" date="2022" name="Mol. Ecol. Resour.">
        <title>The genomes of chicory, endive, great burdock and yacon provide insights into Asteraceae palaeo-polyploidization history and plant inulin production.</title>
        <authorList>
            <person name="Fan W."/>
            <person name="Wang S."/>
            <person name="Wang H."/>
            <person name="Wang A."/>
            <person name="Jiang F."/>
            <person name="Liu H."/>
            <person name="Zhao H."/>
            <person name="Xu D."/>
            <person name="Zhang Y."/>
        </authorList>
    </citation>
    <scope>NUCLEOTIDE SEQUENCE [LARGE SCALE GENOMIC DNA]</scope>
    <source>
        <strain evidence="2">cv. Yunnan</strain>
    </source>
</reference>
<sequence>MAYMPAHYVSQSMKPIYTGLIVPMGVSWPEKSYVGPPIGSVSGSTTSSPKATQMVDDGKKLEEEKEATVKKEPLGNIVETGDSSVDVSKTVNADKVCDVNAITVGLGFSNKGLVNSVVSQADECKPTSHVSKNCLDQIIHVAKEFIPIKFVKEGTMEKQNSVPKVSKNDDYVASSDNASHFVLYPTNL</sequence>
<evidence type="ECO:0000313" key="1">
    <source>
        <dbReference type="EMBL" id="KAI3784199.1"/>
    </source>
</evidence>
<accession>A0ACB9GL27</accession>
<dbReference type="EMBL" id="CM042031">
    <property type="protein sequence ID" value="KAI3784199.1"/>
    <property type="molecule type" value="Genomic_DNA"/>
</dbReference>
<gene>
    <name evidence="1" type="ORF">L1987_43293</name>
</gene>